<feature type="compositionally biased region" description="Basic residues" evidence="1">
    <location>
        <begin position="240"/>
        <end position="253"/>
    </location>
</feature>
<feature type="compositionally biased region" description="Basic residues" evidence="1">
    <location>
        <begin position="260"/>
        <end position="272"/>
    </location>
</feature>
<accession>A0A212LPN7</accession>
<feature type="region of interest" description="Disordered" evidence="1">
    <location>
        <begin position="1"/>
        <end position="173"/>
    </location>
</feature>
<protein>
    <submittedName>
        <fullName evidence="2">Putative Peptide chain release factor 2</fullName>
    </submittedName>
</protein>
<feature type="compositionally biased region" description="Basic residues" evidence="1">
    <location>
        <begin position="76"/>
        <end position="85"/>
    </location>
</feature>
<organism evidence="2">
    <name type="scientific">uncultured Pleomorphomonas sp</name>
    <dbReference type="NCBI Taxonomy" id="442121"/>
    <lineage>
        <taxon>Bacteria</taxon>
        <taxon>Pseudomonadati</taxon>
        <taxon>Pseudomonadota</taxon>
        <taxon>Alphaproteobacteria</taxon>
        <taxon>Hyphomicrobiales</taxon>
        <taxon>Pleomorphomonadaceae</taxon>
        <taxon>Pleomorphomonas</taxon>
        <taxon>environmental samples</taxon>
    </lineage>
</organism>
<feature type="compositionally biased region" description="Basic residues" evidence="1">
    <location>
        <begin position="93"/>
        <end position="126"/>
    </location>
</feature>
<sequence>MAAAARSAVDRALRAAAQAAQADGRPLCQPRHDPAGDGPGAGLAPPRAARPALDRHHRADPRRRPAGGGDDAGLLARHHHPGHGRLRLDAGRRRAAVAHRGRPDRRQAVHRRPAGRRAGRHRRLRGGRLPGAGADHRPRGAVPGDRPLPDAARHGGGRRRADLAGHHLPGGEFRGAAKRFRAGCADRPEAAEPVAGRPARRRGQAAARRGGAGLLPERRGHPAHRRRHHHRPRSGAGRPDRRRLRRQGVHRRLRFAERRRGGRRRQRLAHPARPRDAEDHRHHHQRPVLRGEILRRPEAGLSVAVGQADQREEADRDLVHLRRHRRPVRHIGRVPVDAVVRAGGVKLYWGGHLA</sequence>
<proteinExistence type="predicted"/>
<dbReference type="EMBL" id="FMJD01000013">
    <property type="protein sequence ID" value="SCM79545.1"/>
    <property type="molecule type" value="Genomic_DNA"/>
</dbReference>
<reference evidence="2" key="1">
    <citation type="submission" date="2016-08" db="EMBL/GenBank/DDBJ databases">
        <authorList>
            <person name="Seilhamer J.J."/>
        </authorList>
    </citation>
    <scope>NUCLEOTIDE SEQUENCE</scope>
    <source>
        <strain evidence="2">86</strain>
    </source>
</reference>
<gene>
    <name evidence="2" type="ORF">KL86PLE_90489</name>
</gene>
<evidence type="ECO:0000256" key="1">
    <source>
        <dbReference type="SAM" id="MobiDB-lite"/>
    </source>
</evidence>
<feature type="compositionally biased region" description="Low complexity" evidence="1">
    <location>
        <begin position="42"/>
        <end position="51"/>
    </location>
</feature>
<feature type="compositionally biased region" description="Basic residues" evidence="1">
    <location>
        <begin position="55"/>
        <end position="65"/>
    </location>
</feature>
<feature type="compositionally biased region" description="Basic and acidic residues" evidence="1">
    <location>
        <begin position="147"/>
        <end position="165"/>
    </location>
</feature>
<dbReference type="AlphaFoldDB" id="A0A212LPN7"/>
<feature type="compositionally biased region" description="Basic residues" evidence="1">
    <location>
        <begin position="221"/>
        <end position="233"/>
    </location>
</feature>
<name>A0A212LPN7_9HYPH</name>
<feature type="region of interest" description="Disordered" evidence="1">
    <location>
        <begin position="185"/>
        <end position="286"/>
    </location>
</feature>
<evidence type="ECO:0000313" key="2">
    <source>
        <dbReference type="EMBL" id="SCM79545.1"/>
    </source>
</evidence>